<sequence length="79" mass="8942">MSRLILPAICFPRAACTYDTLLQLLAVDFCGYFCPARVPSLAELSVYHHSLFTVVRRFCVPQLDGPLAVSHNRDIFDRN</sequence>
<keyword evidence="2" id="KW-1185">Reference proteome</keyword>
<accession>A0A0N4Y397</accession>
<dbReference type="EMBL" id="UYSL01020282">
    <property type="protein sequence ID" value="VDL73853.1"/>
    <property type="molecule type" value="Genomic_DNA"/>
</dbReference>
<protein>
    <submittedName>
        <fullName evidence="3">Secreted protein</fullName>
    </submittedName>
</protein>
<evidence type="ECO:0000313" key="1">
    <source>
        <dbReference type="EMBL" id="VDL73853.1"/>
    </source>
</evidence>
<dbReference type="Proteomes" id="UP000271162">
    <property type="component" value="Unassembled WGS sequence"/>
</dbReference>
<gene>
    <name evidence="1" type="ORF">NBR_LOCUS10264</name>
</gene>
<name>A0A0N4Y397_NIPBR</name>
<evidence type="ECO:0000313" key="3">
    <source>
        <dbReference type="WBParaSite" id="NBR_0001026301-mRNA-1"/>
    </source>
</evidence>
<reference evidence="1 2" key="2">
    <citation type="submission" date="2018-11" db="EMBL/GenBank/DDBJ databases">
        <authorList>
            <consortium name="Pathogen Informatics"/>
        </authorList>
    </citation>
    <scope>NUCLEOTIDE SEQUENCE [LARGE SCALE GENOMIC DNA]</scope>
</reference>
<evidence type="ECO:0000313" key="2">
    <source>
        <dbReference type="Proteomes" id="UP000271162"/>
    </source>
</evidence>
<organism evidence="3">
    <name type="scientific">Nippostrongylus brasiliensis</name>
    <name type="common">Rat hookworm</name>
    <dbReference type="NCBI Taxonomy" id="27835"/>
    <lineage>
        <taxon>Eukaryota</taxon>
        <taxon>Metazoa</taxon>
        <taxon>Ecdysozoa</taxon>
        <taxon>Nematoda</taxon>
        <taxon>Chromadorea</taxon>
        <taxon>Rhabditida</taxon>
        <taxon>Rhabditina</taxon>
        <taxon>Rhabditomorpha</taxon>
        <taxon>Strongyloidea</taxon>
        <taxon>Heligmosomidae</taxon>
        <taxon>Nippostrongylus</taxon>
    </lineage>
</organism>
<dbReference type="WBParaSite" id="NBR_0001026301-mRNA-1">
    <property type="protein sequence ID" value="NBR_0001026301-mRNA-1"/>
    <property type="gene ID" value="NBR_0001026301"/>
</dbReference>
<reference evidence="3" key="1">
    <citation type="submission" date="2017-02" db="UniProtKB">
        <authorList>
            <consortium name="WormBaseParasite"/>
        </authorList>
    </citation>
    <scope>IDENTIFICATION</scope>
</reference>
<dbReference type="AlphaFoldDB" id="A0A0N4Y397"/>
<proteinExistence type="predicted"/>